<comment type="caution">
    <text evidence="1">The sequence shown here is derived from an EMBL/GenBank/DDBJ whole genome shotgun (WGS) entry which is preliminary data.</text>
</comment>
<dbReference type="Proteomes" id="UP000034543">
    <property type="component" value="Unassembled WGS sequence"/>
</dbReference>
<organism evidence="1 2">
    <name type="scientific">Candidatus Gottesmanbacteria bacterium GW2011_GWA1_43_11</name>
    <dbReference type="NCBI Taxonomy" id="1618436"/>
    <lineage>
        <taxon>Bacteria</taxon>
        <taxon>Candidatus Gottesmaniibacteriota</taxon>
    </lineage>
</organism>
<gene>
    <name evidence="1" type="ORF">UV59_C0017G0042</name>
</gene>
<sequence>MLIHFENWTSTLTQSMVVNFGFPRPEYVIKAFAHAHKRNDLPIETHPDLITIPIDDAPLRPSEWFYYGTREFYQGSELEESIRAYGLPDHANEIIRALFRFANDWSIGRQAMEAVHDNSWLITHPLQIIGGIARAQQDSRFIPDIQLNIFSSESLRKLRHAIDYTDARYLLPAREGGTIRSQIETSTNHPERM</sequence>
<protein>
    <submittedName>
        <fullName evidence="1">Uncharacterized protein</fullName>
    </submittedName>
</protein>
<reference evidence="1 2" key="1">
    <citation type="journal article" date="2015" name="Nature">
        <title>rRNA introns, odd ribosomes, and small enigmatic genomes across a large radiation of phyla.</title>
        <authorList>
            <person name="Brown C.T."/>
            <person name="Hug L.A."/>
            <person name="Thomas B.C."/>
            <person name="Sharon I."/>
            <person name="Castelle C.J."/>
            <person name="Singh A."/>
            <person name="Wilkins M.J."/>
            <person name="Williams K.H."/>
            <person name="Banfield J.F."/>
        </authorList>
    </citation>
    <scope>NUCLEOTIDE SEQUENCE [LARGE SCALE GENOMIC DNA]</scope>
</reference>
<evidence type="ECO:0000313" key="1">
    <source>
        <dbReference type="EMBL" id="KKS84589.1"/>
    </source>
</evidence>
<name>A0A0G1CGK6_9BACT</name>
<accession>A0A0G1CGK6</accession>
<evidence type="ECO:0000313" key="2">
    <source>
        <dbReference type="Proteomes" id="UP000034543"/>
    </source>
</evidence>
<dbReference type="EMBL" id="LCFB01000017">
    <property type="protein sequence ID" value="KKS84589.1"/>
    <property type="molecule type" value="Genomic_DNA"/>
</dbReference>
<dbReference type="STRING" id="1618436.UV59_C0017G0042"/>
<proteinExistence type="predicted"/>
<dbReference type="AlphaFoldDB" id="A0A0G1CGK6"/>